<feature type="domain" description="RNA polymerase sigma-70 region 2" evidence="5">
    <location>
        <begin position="12"/>
        <end position="75"/>
    </location>
</feature>
<dbReference type="Proteomes" id="UP000518887">
    <property type="component" value="Unassembled WGS sequence"/>
</dbReference>
<evidence type="ECO:0000256" key="2">
    <source>
        <dbReference type="ARBA" id="ARBA00023082"/>
    </source>
</evidence>
<dbReference type="GO" id="GO:0006352">
    <property type="term" value="P:DNA-templated transcription initiation"/>
    <property type="evidence" value="ECO:0007669"/>
    <property type="project" value="InterPro"/>
</dbReference>
<dbReference type="RefSeq" id="WP_184658760.1">
    <property type="nucleotide sequence ID" value="NZ_CP031518.1"/>
</dbReference>
<dbReference type="EMBL" id="JACHFQ010000004">
    <property type="protein sequence ID" value="MBB5225949.1"/>
    <property type="molecule type" value="Genomic_DNA"/>
</dbReference>
<organism evidence="6 7">
    <name type="scientific">Treponema ruminis</name>
    <dbReference type="NCBI Taxonomy" id="744515"/>
    <lineage>
        <taxon>Bacteria</taxon>
        <taxon>Pseudomonadati</taxon>
        <taxon>Spirochaetota</taxon>
        <taxon>Spirochaetia</taxon>
        <taxon>Spirochaetales</taxon>
        <taxon>Treponemataceae</taxon>
        <taxon>Treponema</taxon>
    </lineage>
</organism>
<evidence type="ECO:0000256" key="1">
    <source>
        <dbReference type="ARBA" id="ARBA00023015"/>
    </source>
</evidence>
<sequence length="167" mass="18961">MKTLTNRDFAELYQKYGPMVLRRCRAILKDEEKALDAMQDVFLRILDSKCKIKDACASLFYVTATRICLNKIRSDKLRAGPDFEIISETIADDFSEIERDKIEAGIILENIFAGRDSKDALIATIHFVDGLTLEETAGQVGMSVSGVRKRIAELKKYSMNYLNRGRI</sequence>
<protein>
    <submittedName>
        <fullName evidence="6">RNA polymerase sigma-70 factor (ECF subfamily)</fullName>
    </submittedName>
</protein>
<dbReference type="PANTHER" id="PTHR43133">
    <property type="entry name" value="RNA POLYMERASE ECF-TYPE SIGMA FACTO"/>
    <property type="match status" value="1"/>
</dbReference>
<dbReference type="InterPro" id="IPR014284">
    <property type="entry name" value="RNA_pol_sigma-70_dom"/>
</dbReference>
<evidence type="ECO:0000313" key="7">
    <source>
        <dbReference type="Proteomes" id="UP000518887"/>
    </source>
</evidence>
<dbReference type="Pfam" id="PF04542">
    <property type="entry name" value="Sigma70_r2"/>
    <property type="match status" value="1"/>
</dbReference>
<evidence type="ECO:0000259" key="5">
    <source>
        <dbReference type="Pfam" id="PF04542"/>
    </source>
</evidence>
<dbReference type="GO" id="GO:0003677">
    <property type="term" value="F:DNA binding"/>
    <property type="evidence" value="ECO:0007669"/>
    <property type="project" value="UniProtKB-KW"/>
</dbReference>
<dbReference type="InterPro" id="IPR013325">
    <property type="entry name" value="RNA_pol_sigma_r2"/>
</dbReference>
<name>A0A7W8LLZ6_9SPIR</name>
<evidence type="ECO:0000256" key="3">
    <source>
        <dbReference type="ARBA" id="ARBA00023125"/>
    </source>
</evidence>
<evidence type="ECO:0000313" key="6">
    <source>
        <dbReference type="EMBL" id="MBB5225949.1"/>
    </source>
</evidence>
<keyword evidence="2" id="KW-0731">Sigma factor</keyword>
<dbReference type="SUPFAM" id="SSF88946">
    <property type="entry name" value="Sigma2 domain of RNA polymerase sigma factors"/>
    <property type="match status" value="1"/>
</dbReference>
<dbReference type="PANTHER" id="PTHR43133:SF8">
    <property type="entry name" value="RNA POLYMERASE SIGMA FACTOR HI_1459-RELATED"/>
    <property type="match status" value="1"/>
</dbReference>
<keyword evidence="4" id="KW-0804">Transcription</keyword>
<evidence type="ECO:0000256" key="4">
    <source>
        <dbReference type="ARBA" id="ARBA00023163"/>
    </source>
</evidence>
<keyword evidence="3" id="KW-0238">DNA-binding</keyword>
<proteinExistence type="predicted"/>
<keyword evidence="1" id="KW-0805">Transcription regulation</keyword>
<comment type="caution">
    <text evidence="6">The sequence shown here is derived from an EMBL/GenBank/DDBJ whole genome shotgun (WGS) entry which is preliminary data.</text>
</comment>
<gene>
    <name evidence="6" type="ORF">HNP76_001317</name>
</gene>
<reference evidence="6 7" key="1">
    <citation type="submission" date="2020-08" db="EMBL/GenBank/DDBJ databases">
        <title>Genomic Encyclopedia of Type Strains, Phase IV (KMG-IV): sequencing the most valuable type-strain genomes for metagenomic binning, comparative biology and taxonomic classification.</title>
        <authorList>
            <person name="Goeker M."/>
        </authorList>
    </citation>
    <scope>NUCLEOTIDE SEQUENCE [LARGE SCALE GENOMIC DNA]</scope>
    <source>
        <strain evidence="6 7">DSM 103462</strain>
    </source>
</reference>
<dbReference type="InterPro" id="IPR007627">
    <property type="entry name" value="RNA_pol_sigma70_r2"/>
</dbReference>
<dbReference type="AlphaFoldDB" id="A0A7W8LLZ6"/>
<dbReference type="Gene3D" id="1.10.1740.10">
    <property type="match status" value="1"/>
</dbReference>
<keyword evidence="7" id="KW-1185">Reference proteome</keyword>
<dbReference type="GO" id="GO:0016987">
    <property type="term" value="F:sigma factor activity"/>
    <property type="evidence" value="ECO:0007669"/>
    <property type="project" value="UniProtKB-KW"/>
</dbReference>
<dbReference type="InterPro" id="IPR039425">
    <property type="entry name" value="RNA_pol_sigma-70-like"/>
</dbReference>
<dbReference type="NCBIfam" id="TIGR02937">
    <property type="entry name" value="sigma70-ECF"/>
    <property type="match status" value="1"/>
</dbReference>
<accession>A0A7W8LLZ6</accession>